<reference evidence="2 3" key="1">
    <citation type="submission" date="2021-06" db="EMBL/GenBank/DDBJ databases">
        <title>Caerostris extrusa draft genome.</title>
        <authorList>
            <person name="Kono N."/>
            <person name="Arakawa K."/>
        </authorList>
    </citation>
    <scope>NUCLEOTIDE SEQUENCE [LARGE SCALE GENOMIC DNA]</scope>
</reference>
<dbReference type="Gene3D" id="1.10.340.70">
    <property type="match status" value="1"/>
</dbReference>
<dbReference type="Proteomes" id="UP001054945">
    <property type="component" value="Unassembled WGS sequence"/>
</dbReference>
<dbReference type="InterPro" id="IPR041588">
    <property type="entry name" value="Integrase_H2C2"/>
</dbReference>
<dbReference type="GO" id="GO:0003964">
    <property type="term" value="F:RNA-directed DNA polymerase activity"/>
    <property type="evidence" value="ECO:0007669"/>
    <property type="project" value="UniProtKB-KW"/>
</dbReference>
<gene>
    <name evidence="2" type="primary">POL_897</name>
    <name evidence="2" type="ORF">CEXT_531451</name>
</gene>
<dbReference type="AlphaFoldDB" id="A0AAV4QHG4"/>
<accession>A0AAV4QHG4</accession>
<name>A0AAV4QHG4_CAEEX</name>
<keyword evidence="2" id="KW-0548">Nucleotidyltransferase</keyword>
<evidence type="ECO:0000313" key="3">
    <source>
        <dbReference type="Proteomes" id="UP001054945"/>
    </source>
</evidence>
<comment type="caution">
    <text evidence="2">The sequence shown here is derived from an EMBL/GenBank/DDBJ whole genome shotgun (WGS) entry which is preliminary data.</text>
</comment>
<sequence length="74" mass="8616">MKIISQIKTELCQISDRNLVCDMSTGIPSPFVPNLYRKLTFSHLHNRSHPGIAAKSRMIYPRYVWPAMKREIKT</sequence>
<evidence type="ECO:0000259" key="1">
    <source>
        <dbReference type="Pfam" id="PF17921"/>
    </source>
</evidence>
<feature type="domain" description="Integrase zinc-binding" evidence="1">
    <location>
        <begin position="32"/>
        <end position="73"/>
    </location>
</feature>
<keyword evidence="3" id="KW-1185">Reference proteome</keyword>
<keyword evidence="2" id="KW-0808">Transferase</keyword>
<dbReference type="EMBL" id="BPLR01006141">
    <property type="protein sequence ID" value="GIY07677.1"/>
    <property type="molecule type" value="Genomic_DNA"/>
</dbReference>
<dbReference type="Pfam" id="PF17921">
    <property type="entry name" value="Integrase_H2C2"/>
    <property type="match status" value="1"/>
</dbReference>
<proteinExistence type="predicted"/>
<protein>
    <submittedName>
        <fullName evidence="2">Reverse transcriptase</fullName>
    </submittedName>
</protein>
<keyword evidence="2" id="KW-0695">RNA-directed DNA polymerase</keyword>
<organism evidence="2 3">
    <name type="scientific">Caerostris extrusa</name>
    <name type="common">Bark spider</name>
    <name type="synonym">Caerostris bankana</name>
    <dbReference type="NCBI Taxonomy" id="172846"/>
    <lineage>
        <taxon>Eukaryota</taxon>
        <taxon>Metazoa</taxon>
        <taxon>Ecdysozoa</taxon>
        <taxon>Arthropoda</taxon>
        <taxon>Chelicerata</taxon>
        <taxon>Arachnida</taxon>
        <taxon>Araneae</taxon>
        <taxon>Araneomorphae</taxon>
        <taxon>Entelegynae</taxon>
        <taxon>Araneoidea</taxon>
        <taxon>Araneidae</taxon>
        <taxon>Caerostris</taxon>
    </lineage>
</organism>
<evidence type="ECO:0000313" key="2">
    <source>
        <dbReference type="EMBL" id="GIY07677.1"/>
    </source>
</evidence>